<dbReference type="AlphaFoldDB" id="K4IVC6"/>
<sequence length="125" mass="14212">MYSQSEKEIIEYKADGIYVVLQNDKGEQLTKIPFGKGVFIYYDTFFKSIEILYENREGQIDAMKLLFLGEKENDGVKYLQMKDAFGGKFSVFGNIAKSGVLIIIMEKKTEDGNIMLLTITGAKKQ</sequence>
<reference evidence="1" key="2">
    <citation type="submission" date="2012-09" db="EMBL/GenBank/DDBJ databases">
        <title>The complete sequence of Psychroflexus torquis an extreme psychrophile from sea-ice that is stimulated by light.</title>
        <authorList>
            <person name="Feng S."/>
            <person name="Powell S.M."/>
            <person name="Bowman J.P."/>
        </authorList>
    </citation>
    <scope>NUCLEOTIDE SEQUENCE [LARGE SCALE GENOMIC DNA]</scope>
    <source>
        <strain evidence="1">ATCC 700755</strain>
    </source>
</reference>
<keyword evidence="2" id="KW-1185">Reference proteome</keyword>
<dbReference type="EMBL" id="CP003879">
    <property type="protein sequence ID" value="AFU69425.1"/>
    <property type="molecule type" value="Genomic_DNA"/>
</dbReference>
<organism evidence="1 2">
    <name type="scientific">Psychroflexus torquis (strain ATCC 700755 / CIP 106069 / ACAM 623)</name>
    <dbReference type="NCBI Taxonomy" id="313595"/>
    <lineage>
        <taxon>Bacteria</taxon>
        <taxon>Pseudomonadati</taxon>
        <taxon>Bacteroidota</taxon>
        <taxon>Flavobacteriia</taxon>
        <taxon>Flavobacteriales</taxon>
        <taxon>Flavobacteriaceae</taxon>
        <taxon>Psychroflexus</taxon>
    </lineage>
</organism>
<evidence type="ECO:0000313" key="1">
    <source>
        <dbReference type="EMBL" id="AFU69425.1"/>
    </source>
</evidence>
<protein>
    <submittedName>
        <fullName evidence="1">Uncharacterized protein</fullName>
    </submittedName>
</protein>
<reference evidence="1" key="1">
    <citation type="submission" date="2006-03" db="EMBL/GenBank/DDBJ databases">
        <authorList>
            <person name="Bowman J."/>
            <person name="Ferriera S."/>
            <person name="Johnson J."/>
            <person name="Kravitz S."/>
            <person name="Halpern A."/>
            <person name="Remington K."/>
            <person name="Beeson K."/>
            <person name="Tran B."/>
            <person name="Rogers Y.-H."/>
            <person name="Friedman R."/>
            <person name="Venter J.C."/>
        </authorList>
    </citation>
    <scope>NUCLEOTIDE SEQUENCE [LARGE SCALE GENOMIC DNA]</scope>
    <source>
        <strain evidence="1">ATCC 700755</strain>
    </source>
</reference>
<dbReference type="KEGG" id="ptq:P700755_002684"/>
<dbReference type="STRING" id="313595.P700755_002684"/>
<accession>K4IVC6</accession>
<proteinExistence type="predicted"/>
<evidence type="ECO:0000313" key="2">
    <source>
        <dbReference type="Proteomes" id="UP000008514"/>
    </source>
</evidence>
<name>K4IVC6_PSYTT</name>
<dbReference type="Proteomes" id="UP000008514">
    <property type="component" value="Chromosome"/>
</dbReference>
<gene>
    <name evidence="1" type="ordered locus">P700755_002684</name>
</gene>
<dbReference type="HOGENOM" id="CLU_1990828_0_0_10"/>